<dbReference type="STRING" id="1209926.A0A1G4BD29"/>
<dbReference type="GO" id="GO:0016740">
    <property type="term" value="F:transferase activity"/>
    <property type="evidence" value="ECO:0007669"/>
    <property type="project" value="UniProtKB-KW"/>
</dbReference>
<accession>A0A1G4BD29</accession>
<dbReference type="Gene3D" id="3.30.559.10">
    <property type="entry name" value="Chloramphenicol acetyltransferase-like domain"/>
    <property type="match status" value="2"/>
</dbReference>
<dbReference type="InterPro" id="IPR023213">
    <property type="entry name" value="CAT-like_dom_sf"/>
</dbReference>
<dbReference type="OrthoDB" id="671439at2759"/>
<dbReference type="PANTHER" id="PTHR31896:SF13">
    <property type="entry name" value="TRICHOTHECENE 3-O-ACETYLTRANSFERASE"/>
    <property type="match status" value="1"/>
</dbReference>
<protein>
    <recommendedName>
        <fullName evidence="3">Trichothecene 3-O-acetyltransferase-like N-terminal domain-containing protein</fullName>
    </recommendedName>
</protein>
<sequence>MPKEEIYDLHPYGWENDPEVERFRVSTLDYLTCQTYNHYAVFFRLDDVAKPRVVEVLKAGLERTLAQVRQLNGRIEKDPWGDYSFTKKKDSTVRFVVQWLDSPEDADKYPSFDEFEKANFSAVSLGDLRLWAVSPMTYGERPEATPEQSPVTAGFKANFVRGGLIFSTHHHHYSQDVMAWAGFVHQLAENCSAFSNGTPYPSWDSACNDVSRFLKPEPPEKEKVDGPPPPDRHPDHKVGVCLLFHLPKSKAAQLKELAKPKDGTWISTYDAFSAFMWRHMTRLRAPVFKNAPDEKLFWCETIDMRRRLHSPKSPARTQQNVMYVAMSTTAPVEQPTVSDLISKWPFWRIARYVRQLTDSVTQESLDETLKMVATIRVKSSLNSRIDSHPPMSTIVVDHRDANIPSADFGFAKPATYRYLMGRISEGGVLVYPPRDPSPQSDEGPEIAIMYEKELAQTLIEDPEWNKFFEYRGVDAEHTEA</sequence>
<dbReference type="InterPro" id="IPR051283">
    <property type="entry name" value="Sec_Metabolite_Acyltrans"/>
</dbReference>
<evidence type="ECO:0000313" key="4">
    <source>
        <dbReference type="EMBL" id="OHE99232.1"/>
    </source>
</evidence>
<dbReference type="InterPro" id="IPR054710">
    <property type="entry name" value="Tri101-like_N"/>
</dbReference>
<name>A0A1G4BD29_9PEZI</name>
<dbReference type="GeneID" id="34558666"/>
<evidence type="ECO:0000256" key="2">
    <source>
        <dbReference type="SAM" id="MobiDB-lite"/>
    </source>
</evidence>
<evidence type="ECO:0000259" key="3">
    <source>
        <dbReference type="Pfam" id="PF22664"/>
    </source>
</evidence>
<organism evidence="4 5">
    <name type="scientific">Colletotrichum orchidophilum</name>
    <dbReference type="NCBI Taxonomy" id="1209926"/>
    <lineage>
        <taxon>Eukaryota</taxon>
        <taxon>Fungi</taxon>
        <taxon>Dikarya</taxon>
        <taxon>Ascomycota</taxon>
        <taxon>Pezizomycotina</taxon>
        <taxon>Sordariomycetes</taxon>
        <taxon>Hypocreomycetidae</taxon>
        <taxon>Glomerellales</taxon>
        <taxon>Glomerellaceae</taxon>
        <taxon>Colletotrichum</taxon>
    </lineage>
</organism>
<dbReference type="PANTHER" id="PTHR31896">
    <property type="entry name" value="FAMILY REGULATORY PROTEIN, PUTATIVE (AFU_ORTHOLOGUE AFUA_3G14730)-RELATED"/>
    <property type="match status" value="1"/>
</dbReference>
<evidence type="ECO:0000256" key="1">
    <source>
        <dbReference type="ARBA" id="ARBA00022679"/>
    </source>
</evidence>
<keyword evidence="1" id="KW-0808">Transferase</keyword>
<feature type="domain" description="Trichothecene 3-O-acetyltransferase-like N-terminal" evidence="3">
    <location>
        <begin position="36"/>
        <end position="191"/>
    </location>
</feature>
<comment type="caution">
    <text evidence="4">The sequence shown here is derived from an EMBL/GenBank/DDBJ whole genome shotgun (WGS) entry which is preliminary data.</text>
</comment>
<feature type="region of interest" description="Disordered" evidence="2">
    <location>
        <begin position="214"/>
        <end position="233"/>
    </location>
</feature>
<reference evidence="4 5" key="1">
    <citation type="submission" date="2016-09" db="EMBL/GenBank/DDBJ databases">
        <authorList>
            <person name="Capua I."/>
            <person name="De Benedictis P."/>
            <person name="Joannis T."/>
            <person name="Lombin L.H."/>
            <person name="Cattoli G."/>
        </authorList>
    </citation>
    <scope>NUCLEOTIDE SEQUENCE [LARGE SCALE GENOMIC DNA]</scope>
    <source>
        <strain evidence="4 5">IMI 309357</strain>
    </source>
</reference>
<dbReference type="Proteomes" id="UP000176998">
    <property type="component" value="Unassembled WGS sequence"/>
</dbReference>
<dbReference type="AlphaFoldDB" id="A0A1G4BD29"/>
<dbReference type="RefSeq" id="XP_022476381.1">
    <property type="nucleotide sequence ID" value="XM_022617156.1"/>
</dbReference>
<gene>
    <name evidence="4" type="ORF">CORC01_05513</name>
</gene>
<dbReference type="EMBL" id="MJBS01000038">
    <property type="protein sequence ID" value="OHE99232.1"/>
    <property type="molecule type" value="Genomic_DNA"/>
</dbReference>
<proteinExistence type="predicted"/>
<dbReference type="Pfam" id="PF22664">
    <property type="entry name" value="TRI-like_N"/>
    <property type="match status" value="1"/>
</dbReference>
<keyword evidence="5" id="KW-1185">Reference proteome</keyword>
<evidence type="ECO:0000313" key="5">
    <source>
        <dbReference type="Proteomes" id="UP000176998"/>
    </source>
</evidence>